<evidence type="ECO:0000313" key="3">
    <source>
        <dbReference type="Proteomes" id="UP000308652"/>
    </source>
</evidence>
<feature type="compositionally biased region" description="Polar residues" evidence="1">
    <location>
        <begin position="52"/>
        <end position="61"/>
    </location>
</feature>
<feature type="region of interest" description="Disordered" evidence="1">
    <location>
        <begin position="1"/>
        <end position="104"/>
    </location>
</feature>
<gene>
    <name evidence="2" type="ORF">BDQ12DRAFT_680930</name>
</gene>
<sequence>MHENDAETLEKEKHRNLSKTQHKTSTPHDKDAPGWNEPLASASEAAVKADKSTSSSPSEMQAKTVEYVKSRHSEDNGTESTTAYYKRDEVTGPLSGAKGKEEKI</sequence>
<accession>A0A5C3M538</accession>
<dbReference type="OrthoDB" id="529205at2759"/>
<organism evidence="2 3">
    <name type="scientific">Crucibulum laeve</name>
    <dbReference type="NCBI Taxonomy" id="68775"/>
    <lineage>
        <taxon>Eukaryota</taxon>
        <taxon>Fungi</taxon>
        <taxon>Dikarya</taxon>
        <taxon>Basidiomycota</taxon>
        <taxon>Agaricomycotina</taxon>
        <taxon>Agaricomycetes</taxon>
        <taxon>Agaricomycetidae</taxon>
        <taxon>Agaricales</taxon>
        <taxon>Agaricineae</taxon>
        <taxon>Nidulariaceae</taxon>
        <taxon>Crucibulum</taxon>
    </lineage>
</organism>
<dbReference type="EMBL" id="ML213597">
    <property type="protein sequence ID" value="TFK40430.1"/>
    <property type="molecule type" value="Genomic_DNA"/>
</dbReference>
<evidence type="ECO:0000313" key="2">
    <source>
        <dbReference type="EMBL" id="TFK40430.1"/>
    </source>
</evidence>
<feature type="compositionally biased region" description="Basic and acidic residues" evidence="1">
    <location>
        <begin position="1"/>
        <end position="15"/>
    </location>
</feature>
<dbReference type="AlphaFoldDB" id="A0A5C3M538"/>
<keyword evidence="3" id="KW-1185">Reference proteome</keyword>
<evidence type="ECO:0000256" key="1">
    <source>
        <dbReference type="SAM" id="MobiDB-lite"/>
    </source>
</evidence>
<reference evidence="2 3" key="1">
    <citation type="journal article" date="2019" name="Nat. Ecol. Evol.">
        <title>Megaphylogeny resolves global patterns of mushroom evolution.</title>
        <authorList>
            <person name="Varga T."/>
            <person name="Krizsan K."/>
            <person name="Foldi C."/>
            <person name="Dima B."/>
            <person name="Sanchez-Garcia M."/>
            <person name="Sanchez-Ramirez S."/>
            <person name="Szollosi G.J."/>
            <person name="Szarkandi J.G."/>
            <person name="Papp V."/>
            <person name="Albert L."/>
            <person name="Andreopoulos W."/>
            <person name="Angelini C."/>
            <person name="Antonin V."/>
            <person name="Barry K.W."/>
            <person name="Bougher N.L."/>
            <person name="Buchanan P."/>
            <person name="Buyck B."/>
            <person name="Bense V."/>
            <person name="Catcheside P."/>
            <person name="Chovatia M."/>
            <person name="Cooper J."/>
            <person name="Damon W."/>
            <person name="Desjardin D."/>
            <person name="Finy P."/>
            <person name="Geml J."/>
            <person name="Haridas S."/>
            <person name="Hughes K."/>
            <person name="Justo A."/>
            <person name="Karasinski D."/>
            <person name="Kautmanova I."/>
            <person name="Kiss B."/>
            <person name="Kocsube S."/>
            <person name="Kotiranta H."/>
            <person name="LaButti K.M."/>
            <person name="Lechner B.E."/>
            <person name="Liimatainen K."/>
            <person name="Lipzen A."/>
            <person name="Lukacs Z."/>
            <person name="Mihaltcheva S."/>
            <person name="Morgado L.N."/>
            <person name="Niskanen T."/>
            <person name="Noordeloos M.E."/>
            <person name="Ohm R.A."/>
            <person name="Ortiz-Santana B."/>
            <person name="Ovrebo C."/>
            <person name="Racz N."/>
            <person name="Riley R."/>
            <person name="Savchenko A."/>
            <person name="Shiryaev A."/>
            <person name="Soop K."/>
            <person name="Spirin V."/>
            <person name="Szebenyi C."/>
            <person name="Tomsovsky M."/>
            <person name="Tulloss R.E."/>
            <person name="Uehling J."/>
            <person name="Grigoriev I.V."/>
            <person name="Vagvolgyi C."/>
            <person name="Papp T."/>
            <person name="Martin F.M."/>
            <person name="Miettinen O."/>
            <person name="Hibbett D.S."/>
            <person name="Nagy L.G."/>
        </authorList>
    </citation>
    <scope>NUCLEOTIDE SEQUENCE [LARGE SCALE GENOMIC DNA]</scope>
    <source>
        <strain evidence="2 3">CBS 166.37</strain>
    </source>
</reference>
<dbReference type="Proteomes" id="UP000308652">
    <property type="component" value="Unassembled WGS sequence"/>
</dbReference>
<feature type="compositionally biased region" description="Basic and acidic residues" evidence="1">
    <location>
        <begin position="66"/>
        <end position="75"/>
    </location>
</feature>
<dbReference type="STRING" id="68775.A0A5C3M538"/>
<proteinExistence type="predicted"/>
<protein>
    <submittedName>
        <fullName evidence="2">Uncharacterized protein</fullName>
    </submittedName>
</protein>
<name>A0A5C3M538_9AGAR</name>